<dbReference type="RefSeq" id="WP_305992149.1">
    <property type="nucleotide sequence ID" value="NZ_JAVAMP010000004.1"/>
</dbReference>
<evidence type="ECO:0000313" key="6">
    <source>
        <dbReference type="EMBL" id="MDP5274847.1"/>
    </source>
</evidence>
<dbReference type="Gene3D" id="3.50.50.60">
    <property type="entry name" value="FAD/NAD(P)-binding domain"/>
    <property type="match status" value="1"/>
</dbReference>
<evidence type="ECO:0000256" key="3">
    <source>
        <dbReference type="ARBA" id="ARBA00022630"/>
    </source>
</evidence>
<organism evidence="6 7">
    <name type="scientific">Chengkuizengella axinellae</name>
    <dbReference type="NCBI Taxonomy" id="3064388"/>
    <lineage>
        <taxon>Bacteria</taxon>
        <taxon>Bacillati</taxon>
        <taxon>Bacillota</taxon>
        <taxon>Bacilli</taxon>
        <taxon>Bacillales</taxon>
        <taxon>Paenibacillaceae</taxon>
        <taxon>Chengkuizengella</taxon>
    </lineage>
</organism>
<protein>
    <submittedName>
        <fullName evidence="6">FAD-dependent oxidoreductase</fullName>
    </submittedName>
</protein>
<reference evidence="6 7" key="1">
    <citation type="submission" date="2023-08" db="EMBL/GenBank/DDBJ databases">
        <authorList>
            <person name="Park J.-S."/>
        </authorList>
    </citation>
    <scope>NUCLEOTIDE SEQUENCE [LARGE SCALE GENOMIC DNA]</scope>
    <source>
        <strain evidence="6 7">2205SS18-9</strain>
    </source>
</reference>
<dbReference type="InterPro" id="IPR050097">
    <property type="entry name" value="Ferredoxin-NADP_redctase_2"/>
</dbReference>
<dbReference type="Proteomes" id="UP001231941">
    <property type="component" value="Unassembled WGS sequence"/>
</dbReference>
<dbReference type="PANTHER" id="PTHR48105">
    <property type="entry name" value="THIOREDOXIN REDUCTASE 1-RELATED-RELATED"/>
    <property type="match status" value="1"/>
</dbReference>
<comment type="subunit">
    <text evidence="2">Homodimer.</text>
</comment>
<proteinExistence type="predicted"/>
<name>A0ABT9J0B8_9BACL</name>
<accession>A0ABT9J0B8</accession>
<evidence type="ECO:0000256" key="2">
    <source>
        <dbReference type="ARBA" id="ARBA00011738"/>
    </source>
</evidence>
<sequence>MSSEVKYDAMIIGLGPSALSAGMYLADGGLRTLMIGEQRSQMYAAFVDNYLGFPEGFDGPELLELGLEQIKQRDVQIYEDKISEIKYYDSHIEVICGEGSYIANKLILACGQGAGMKCAEISGVNLEEHNEPYTQKKITIDENCKTSIPNVYATGTAAGVSSQAIIAAGHGAQTALNVLSDLHGERITFHKNIGYQEELQKVESGG</sequence>
<keyword evidence="7" id="KW-1185">Reference proteome</keyword>
<evidence type="ECO:0000256" key="1">
    <source>
        <dbReference type="ARBA" id="ARBA00001974"/>
    </source>
</evidence>
<dbReference type="PRINTS" id="PR00368">
    <property type="entry name" value="FADPNR"/>
</dbReference>
<dbReference type="PRINTS" id="PR00469">
    <property type="entry name" value="PNDRDTASEII"/>
</dbReference>
<feature type="domain" description="FAD/NAD(P)-binding" evidence="5">
    <location>
        <begin position="68"/>
        <end position="171"/>
    </location>
</feature>
<comment type="caution">
    <text evidence="6">The sequence shown here is derived from an EMBL/GenBank/DDBJ whole genome shotgun (WGS) entry which is preliminary data.</text>
</comment>
<evidence type="ECO:0000256" key="4">
    <source>
        <dbReference type="ARBA" id="ARBA00023002"/>
    </source>
</evidence>
<dbReference type="SUPFAM" id="SSF51905">
    <property type="entry name" value="FAD/NAD(P)-binding domain"/>
    <property type="match status" value="1"/>
</dbReference>
<dbReference type="InterPro" id="IPR036188">
    <property type="entry name" value="FAD/NAD-bd_sf"/>
</dbReference>
<dbReference type="Pfam" id="PF07992">
    <property type="entry name" value="Pyr_redox_2"/>
    <property type="match status" value="1"/>
</dbReference>
<comment type="cofactor">
    <cofactor evidence="1">
        <name>FAD</name>
        <dbReference type="ChEBI" id="CHEBI:57692"/>
    </cofactor>
</comment>
<keyword evidence="4" id="KW-0560">Oxidoreductase</keyword>
<dbReference type="EMBL" id="JAVAMP010000004">
    <property type="protein sequence ID" value="MDP5274847.1"/>
    <property type="molecule type" value="Genomic_DNA"/>
</dbReference>
<evidence type="ECO:0000313" key="7">
    <source>
        <dbReference type="Proteomes" id="UP001231941"/>
    </source>
</evidence>
<gene>
    <name evidence="6" type="ORF">Q5Y73_12075</name>
</gene>
<dbReference type="InterPro" id="IPR023753">
    <property type="entry name" value="FAD/NAD-binding_dom"/>
</dbReference>
<keyword evidence="3" id="KW-0285">Flavoprotein</keyword>
<evidence type="ECO:0000259" key="5">
    <source>
        <dbReference type="Pfam" id="PF07992"/>
    </source>
</evidence>